<dbReference type="AlphaFoldDB" id="A0A0D8ZVS5"/>
<dbReference type="InterPro" id="IPR025587">
    <property type="entry name" value="DUF4351"/>
</dbReference>
<dbReference type="Proteomes" id="UP000032452">
    <property type="component" value="Unassembled WGS sequence"/>
</dbReference>
<dbReference type="EMBL" id="JYON01000003">
    <property type="protein sequence ID" value="KJH72845.1"/>
    <property type="molecule type" value="Genomic_DNA"/>
</dbReference>
<gene>
    <name evidence="2" type="ORF">UH38_04665</name>
</gene>
<feature type="domain" description="DUF4351" evidence="1">
    <location>
        <begin position="210"/>
        <end position="268"/>
    </location>
</feature>
<reference evidence="2 3" key="1">
    <citation type="submission" date="2015-02" db="EMBL/GenBank/DDBJ databases">
        <title>Draft genome of a novel marine cyanobacterium (Chroococcales) isolated from South Atlantic Ocean.</title>
        <authorList>
            <person name="Rigonato J."/>
            <person name="Alvarenga D.O."/>
            <person name="Branco L.H."/>
            <person name="Varani A.M."/>
            <person name="Brandini F.P."/>
            <person name="Fiore M.F."/>
        </authorList>
    </citation>
    <scope>NUCLEOTIDE SEQUENCE [LARGE SCALE GENOMIC DNA]</scope>
    <source>
        <strain evidence="2 3">CENA595</strain>
    </source>
</reference>
<organism evidence="2 3">
    <name type="scientific">Aliterella atlantica CENA595</name>
    <dbReference type="NCBI Taxonomy" id="1618023"/>
    <lineage>
        <taxon>Bacteria</taxon>
        <taxon>Bacillati</taxon>
        <taxon>Cyanobacteriota</taxon>
        <taxon>Cyanophyceae</taxon>
        <taxon>Chroococcidiopsidales</taxon>
        <taxon>Aliterellaceae</taxon>
        <taxon>Aliterella</taxon>
    </lineage>
</organism>
<evidence type="ECO:0000259" key="1">
    <source>
        <dbReference type="Pfam" id="PF14261"/>
    </source>
</evidence>
<name>A0A0D8ZVS5_9CYAN</name>
<dbReference type="PATRIC" id="fig|1618023.3.peg.806"/>
<dbReference type="STRING" id="1618023.UH38_04665"/>
<comment type="caution">
    <text evidence="2">The sequence shown here is derived from an EMBL/GenBank/DDBJ whole genome shotgun (WGS) entry which is preliminary data.</text>
</comment>
<accession>A0A0D8ZVS5</accession>
<proteinExistence type="predicted"/>
<keyword evidence="3" id="KW-1185">Reference proteome</keyword>
<dbReference type="RefSeq" id="WP_045053460.1">
    <property type="nucleotide sequence ID" value="NZ_CAWMDP010000011.1"/>
</dbReference>
<evidence type="ECO:0000313" key="3">
    <source>
        <dbReference type="Proteomes" id="UP000032452"/>
    </source>
</evidence>
<dbReference type="PANTHER" id="PTHR34613:SF1">
    <property type="entry name" value="SLL6017 PROTEIN"/>
    <property type="match status" value="1"/>
</dbReference>
<dbReference type="OrthoDB" id="508261at2"/>
<evidence type="ECO:0000313" key="2">
    <source>
        <dbReference type="EMBL" id="KJH72845.1"/>
    </source>
</evidence>
<dbReference type="PANTHER" id="PTHR34613">
    <property type="entry name" value="SLL0800 PROTEIN"/>
    <property type="match status" value="1"/>
</dbReference>
<sequence>MSFDNICKYLATEYPAAFVRWLLNYDANDIQILPTELKLDPIRADTLILLQTNNQILHLEFQTLPTSVPSLPLRMLDYWVRLHRQYDRPIEQVVIFLKQTNSPLAYVEQFSSANTQHRYRVVRLWELDPTPLLSNPGLLPFAVLAQTNSPSSLLQQIAERVNRIESVPIQGNITTCIELLARLRFDQNLIHQFLRVNAMRESPLYQEIIEEGLQQGEQRIVFRLLTRQIGEIPPEVRSQIQQLPIPQIEELSEALLDFSQLEDLSAWLRSHS</sequence>
<dbReference type="Pfam" id="PF14261">
    <property type="entry name" value="DUF4351"/>
    <property type="match status" value="1"/>
</dbReference>
<protein>
    <recommendedName>
        <fullName evidence="1">DUF4351 domain-containing protein</fullName>
    </recommendedName>
</protein>